<gene>
    <name evidence="1" type="ORF">C8J55DRAFT_610020</name>
</gene>
<dbReference type="EMBL" id="JANVFS010000060">
    <property type="protein sequence ID" value="KAJ4464290.1"/>
    <property type="molecule type" value="Genomic_DNA"/>
</dbReference>
<evidence type="ECO:0000313" key="1">
    <source>
        <dbReference type="EMBL" id="KAJ4464290.1"/>
    </source>
</evidence>
<sequence>MSGGTLRVAFFVGSDASSLLAFKSSHIHSMNTVGVCGLPLGPDEKLRNETKSHRKLLLIVGKPLYLPIRAFPKMHKFARAISNMIRPSTHTLTPSISVDGGEDYSRMTLSPSSYSDSLSFSLLSLIPDFIDLPLIRVPPPLILPETPLRERRGFEAFITITPRADVHGKTSAKGQLEPTAGGLPRRRRIVKSINVKGSVVNHASDFDSDSDSYDSEDDM</sequence>
<evidence type="ECO:0000313" key="2">
    <source>
        <dbReference type="Proteomes" id="UP001150238"/>
    </source>
</evidence>
<reference evidence="1" key="2">
    <citation type="journal article" date="2023" name="Proc. Natl. Acad. Sci. U.S.A.">
        <title>A global phylogenomic analysis of the shiitake genus Lentinula.</title>
        <authorList>
            <person name="Sierra-Patev S."/>
            <person name="Min B."/>
            <person name="Naranjo-Ortiz M."/>
            <person name="Looney B."/>
            <person name="Konkel Z."/>
            <person name="Slot J.C."/>
            <person name="Sakamoto Y."/>
            <person name="Steenwyk J.L."/>
            <person name="Rokas A."/>
            <person name="Carro J."/>
            <person name="Camarero S."/>
            <person name="Ferreira P."/>
            <person name="Molpeceres G."/>
            <person name="Ruiz-Duenas F.J."/>
            <person name="Serrano A."/>
            <person name="Henrissat B."/>
            <person name="Drula E."/>
            <person name="Hughes K.W."/>
            <person name="Mata J.L."/>
            <person name="Ishikawa N.K."/>
            <person name="Vargas-Isla R."/>
            <person name="Ushijima S."/>
            <person name="Smith C.A."/>
            <person name="Donoghue J."/>
            <person name="Ahrendt S."/>
            <person name="Andreopoulos W."/>
            <person name="He G."/>
            <person name="LaButti K."/>
            <person name="Lipzen A."/>
            <person name="Ng V."/>
            <person name="Riley R."/>
            <person name="Sandor L."/>
            <person name="Barry K."/>
            <person name="Martinez A.T."/>
            <person name="Xiao Y."/>
            <person name="Gibbons J.G."/>
            <person name="Terashima K."/>
            <person name="Grigoriev I.V."/>
            <person name="Hibbett D."/>
        </authorList>
    </citation>
    <scope>NUCLEOTIDE SEQUENCE</scope>
    <source>
        <strain evidence="1">Sp2 HRB7682 ss15</strain>
    </source>
</reference>
<name>A0A9W8ZS80_9AGAR</name>
<organism evidence="1 2">
    <name type="scientific">Lentinula lateritia</name>
    <dbReference type="NCBI Taxonomy" id="40482"/>
    <lineage>
        <taxon>Eukaryota</taxon>
        <taxon>Fungi</taxon>
        <taxon>Dikarya</taxon>
        <taxon>Basidiomycota</taxon>
        <taxon>Agaricomycotina</taxon>
        <taxon>Agaricomycetes</taxon>
        <taxon>Agaricomycetidae</taxon>
        <taxon>Agaricales</taxon>
        <taxon>Marasmiineae</taxon>
        <taxon>Omphalotaceae</taxon>
        <taxon>Lentinula</taxon>
    </lineage>
</organism>
<dbReference type="Proteomes" id="UP001150238">
    <property type="component" value="Unassembled WGS sequence"/>
</dbReference>
<accession>A0A9W8ZS80</accession>
<comment type="caution">
    <text evidence="1">The sequence shown here is derived from an EMBL/GenBank/DDBJ whole genome shotgun (WGS) entry which is preliminary data.</text>
</comment>
<proteinExistence type="predicted"/>
<protein>
    <submittedName>
        <fullName evidence="1">Uncharacterized protein</fullName>
    </submittedName>
</protein>
<dbReference type="AlphaFoldDB" id="A0A9W8ZS80"/>
<reference evidence="1" key="1">
    <citation type="submission" date="2022-08" db="EMBL/GenBank/DDBJ databases">
        <authorList>
            <consortium name="DOE Joint Genome Institute"/>
            <person name="Min B."/>
            <person name="Riley R."/>
            <person name="Sierra-Patev S."/>
            <person name="Naranjo-Ortiz M."/>
            <person name="Looney B."/>
            <person name="Konkel Z."/>
            <person name="Slot J.C."/>
            <person name="Sakamoto Y."/>
            <person name="Steenwyk J.L."/>
            <person name="Rokas A."/>
            <person name="Carro J."/>
            <person name="Camarero S."/>
            <person name="Ferreira P."/>
            <person name="Molpeceres G."/>
            <person name="Ruiz-Duenas F.J."/>
            <person name="Serrano A."/>
            <person name="Henrissat B."/>
            <person name="Drula E."/>
            <person name="Hughes K.W."/>
            <person name="Mata J.L."/>
            <person name="Ishikawa N.K."/>
            <person name="Vargas-Isla R."/>
            <person name="Ushijima S."/>
            <person name="Smith C.A."/>
            <person name="Ahrendt S."/>
            <person name="Andreopoulos W."/>
            <person name="He G."/>
            <person name="Labutti K."/>
            <person name="Lipzen A."/>
            <person name="Ng V."/>
            <person name="Sandor L."/>
            <person name="Barry K."/>
            <person name="Martinez A.T."/>
            <person name="Xiao Y."/>
            <person name="Gibbons J.G."/>
            <person name="Terashima K."/>
            <person name="Hibbett D.S."/>
            <person name="Grigoriev I.V."/>
        </authorList>
    </citation>
    <scope>NUCLEOTIDE SEQUENCE</scope>
    <source>
        <strain evidence="1">Sp2 HRB7682 ss15</strain>
    </source>
</reference>